<evidence type="ECO:0000313" key="4">
    <source>
        <dbReference type="EMBL" id="GLQ90742.1"/>
    </source>
</evidence>
<feature type="domain" description="FecR N-terminal" evidence="3">
    <location>
        <begin position="18"/>
        <end position="58"/>
    </location>
</feature>
<sequence length="335" mass="36757">MNMDRENANRGVQAGSQDEAEQWFARLLDRNCPPEQHAAFERWRNADPAHAQAYRELELLWKRSEEATRDPAVMAAARRALLPEPGTRAPRRWAFPVLAAGLAILVAVVALPRWLSTSADPAGTAYSTAAGQQRTVQLADGSSILLDTDSQVSVRYSSRTRRVDLLHGQAQFTVQGNHAWPFVVHAGSGTVTAVGTQFQVRLNDACTGVALLKGKLAIATQAADGTTQTASLIGGESLGFDQAGHISPVHPLDLQQAQGWTQGKLFVHDWRLQQLLQEMNRYSSTKLAIGDPSLQNIHISGIFRTSDQQTFLLLLQQGWAIHARRVNHAQIVLSR</sequence>
<dbReference type="Pfam" id="PF16220">
    <property type="entry name" value="DUF4880"/>
    <property type="match status" value="1"/>
</dbReference>
<dbReference type="InterPro" id="IPR012373">
    <property type="entry name" value="Ferrdict_sens_TM"/>
</dbReference>
<evidence type="ECO:0000313" key="5">
    <source>
        <dbReference type="Proteomes" id="UP001156627"/>
    </source>
</evidence>
<dbReference type="EMBL" id="BSOA01000050">
    <property type="protein sequence ID" value="GLQ90742.1"/>
    <property type="molecule type" value="Genomic_DNA"/>
</dbReference>
<feature type="domain" description="FecR protein" evidence="2">
    <location>
        <begin position="126"/>
        <end position="215"/>
    </location>
</feature>
<keyword evidence="1" id="KW-1133">Transmembrane helix</keyword>
<dbReference type="RefSeq" id="WP_284334158.1">
    <property type="nucleotide sequence ID" value="NZ_BSOA01000050.1"/>
</dbReference>
<dbReference type="Gene3D" id="2.60.120.1440">
    <property type="match status" value="1"/>
</dbReference>
<dbReference type="PANTHER" id="PTHR30273:SF2">
    <property type="entry name" value="PROTEIN FECR"/>
    <property type="match status" value="1"/>
</dbReference>
<organism evidence="4 5">
    <name type="scientific">Dyella flagellata</name>
    <dbReference type="NCBI Taxonomy" id="1867833"/>
    <lineage>
        <taxon>Bacteria</taxon>
        <taxon>Pseudomonadati</taxon>
        <taxon>Pseudomonadota</taxon>
        <taxon>Gammaproteobacteria</taxon>
        <taxon>Lysobacterales</taxon>
        <taxon>Rhodanobacteraceae</taxon>
        <taxon>Dyella</taxon>
    </lineage>
</organism>
<protein>
    <submittedName>
        <fullName evidence="4">Sensor</fullName>
    </submittedName>
</protein>
<dbReference type="InterPro" id="IPR032623">
    <property type="entry name" value="FecR_N"/>
</dbReference>
<dbReference type="InterPro" id="IPR006860">
    <property type="entry name" value="FecR"/>
</dbReference>
<dbReference type="PANTHER" id="PTHR30273">
    <property type="entry name" value="PERIPLASMIC SIGNAL SENSOR AND SIGMA FACTOR ACTIVATOR FECR-RELATED"/>
    <property type="match status" value="1"/>
</dbReference>
<evidence type="ECO:0000256" key="1">
    <source>
        <dbReference type="SAM" id="Phobius"/>
    </source>
</evidence>
<keyword evidence="5" id="KW-1185">Reference proteome</keyword>
<reference evidence="5" key="1">
    <citation type="journal article" date="2019" name="Int. J. Syst. Evol. Microbiol.">
        <title>The Global Catalogue of Microorganisms (GCM) 10K type strain sequencing project: providing services to taxonomists for standard genome sequencing and annotation.</title>
        <authorList>
            <consortium name="The Broad Institute Genomics Platform"/>
            <consortium name="The Broad Institute Genome Sequencing Center for Infectious Disease"/>
            <person name="Wu L."/>
            <person name="Ma J."/>
        </authorList>
    </citation>
    <scope>NUCLEOTIDE SEQUENCE [LARGE SCALE GENOMIC DNA]</scope>
    <source>
        <strain evidence="5">NBRC 111981</strain>
    </source>
</reference>
<dbReference type="Gene3D" id="3.55.50.30">
    <property type="match status" value="1"/>
</dbReference>
<accession>A0ABQ5XGQ7</accession>
<gene>
    <name evidence="4" type="ORF">GCM10007898_43180</name>
</gene>
<keyword evidence="1" id="KW-0472">Membrane</keyword>
<feature type="transmembrane region" description="Helical" evidence="1">
    <location>
        <begin position="93"/>
        <end position="115"/>
    </location>
</feature>
<dbReference type="Pfam" id="PF04773">
    <property type="entry name" value="FecR"/>
    <property type="match status" value="1"/>
</dbReference>
<comment type="caution">
    <text evidence="4">The sequence shown here is derived from an EMBL/GenBank/DDBJ whole genome shotgun (WGS) entry which is preliminary data.</text>
</comment>
<name>A0ABQ5XGQ7_9GAMM</name>
<evidence type="ECO:0000259" key="2">
    <source>
        <dbReference type="Pfam" id="PF04773"/>
    </source>
</evidence>
<proteinExistence type="predicted"/>
<evidence type="ECO:0000259" key="3">
    <source>
        <dbReference type="Pfam" id="PF16220"/>
    </source>
</evidence>
<dbReference type="PIRSF" id="PIRSF018266">
    <property type="entry name" value="FecR"/>
    <property type="match status" value="1"/>
</dbReference>
<dbReference type="Proteomes" id="UP001156627">
    <property type="component" value="Unassembled WGS sequence"/>
</dbReference>
<keyword evidence="1" id="KW-0812">Transmembrane</keyword>